<dbReference type="PROSITE" id="PS00211">
    <property type="entry name" value="ABC_TRANSPORTER_1"/>
    <property type="match status" value="1"/>
</dbReference>
<comment type="caution">
    <text evidence="12">The sequence shown here is derived from an EMBL/GenBank/DDBJ whole genome shotgun (WGS) entry which is preliminary data.</text>
</comment>
<keyword evidence="8" id="KW-0046">Antibiotic resistance</keyword>
<dbReference type="GO" id="GO:0005524">
    <property type="term" value="F:ATP binding"/>
    <property type="evidence" value="ECO:0007669"/>
    <property type="project" value="UniProtKB-KW"/>
</dbReference>
<dbReference type="PANTHER" id="PTHR42711:SF19">
    <property type="entry name" value="DOXORUBICIN RESISTANCE ATP-BINDING PROTEIN DRRA"/>
    <property type="match status" value="1"/>
</dbReference>
<evidence type="ECO:0000256" key="10">
    <source>
        <dbReference type="SAM" id="MobiDB-lite"/>
    </source>
</evidence>
<dbReference type="PROSITE" id="PS50893">
    <property type="entry name" value="ABC_TRANSPORTER_2"/>
    <property type="match status" value="1"/>
</dbReference>
<comment type="subcellular location">
    <subcellularLocation>
        <location evidence="1">Cell membrane</location>
        <topology evidence="1">Peripheral membrane protein</topology>
        <orientation evidence="1">Cytoplasmic side</orientation>
    </subcellularLocation>
</comment>
<feature type="region of interest" description="Disordered" evidence="10">
    <location>
        <begin position="308"/>
        <end position="343"/>
    </location>
</feature>
<keyword evidence="4" id="KW-0547">Nucleotide-binding</keyword>
<evidence type="ECO:0000313" key="13">
    <source>
        <dbReference type="Proteomes" id="UP001602013"/>
    </source>
</evidence>
<reference evidence="12 13" key="1">
    <citation type="submission" date="2024-10" db="EMBL/GenBank/DDBJ databases">
        <title>The Natural Products Discovery Center: Release of the First 8490 Sequenced Strains for Exploring Actinobacteria Biosynthetic Diversity.</title>
        <authorList>
            <person name="Kalkreuter E."/>
            <person name="Kautsar S.A."/>
            <person name="Yang D."/>
            <person name="Bader C.D."/>
            <person name="Teijaro C.N."/>
            <person name="Fluegel L."/>
            <person name="Davis C.M."/>
            <person name="Simpson J.R."/>
            <person name="Lauterbach L."/>
            <person name="Steele A.D."/>
            <person name="Gui C."/>
            <person name="Meng S."/>
            <person name="Li G."/>
            <person name="Viehrig K."/>
            <person name="Ye F."/>
            <person name="Su P."/>
            <person name="Kiefer A.F."/>
            <person name="Nichols A."/>
            <person name="Cepeda A.J."/>
            <person name="Yan W."/>
            <person name="Fan B."/>
            <person name="Jiang Y."/>
            <person name="Adhikari A."/>
            <person name="Zheng C.-J."/>
            <person name="Schuster L."/>
            <person name="Cowan T.M."/>
            <person name="Smanski M.J."/>
            <person name="Chevrette M.G."/>
            <person name="De Carvalho L.P.S."/>
            <person name="Shen B."/>
        </authorList>
    </citation>
    <scope>NUCLEOTIDE SEQUENCE [LARGE SCALE GENOMIC DNA]</scope>
    <source>
        <strain evidence="12 13">NPDC002173</strain>
    </source>
</reference>
<dbReference type="SUPFAM" id="SSF52540">
    <property type="entry name" value="P-loop containing nucleoside triphosphate hydrolases"/>
    <property type="match status" value="1"/>
</dbReference>
<comment type="similarity">
    <text evidence="9">Belongs to the ABC transporter superfamily. Drug exporter-1 (DrugE1) (TC 3.A.1.105) family.</text>
</comment>
<dbReference type="InterPro" id="IPR027417">
    <property type="entry name" value="P-loop_NTPase"/>
</dbReference>
<dbReference type="EMBL" id="JBIASD010000012">
    <property type="protein sequence ID" value="MFF3667725.1"/>
    <property type="molecule type" value="Genomic_DNA"/>
</dbReference>
<keyword evidence="2" id="KW-0813">Transport</keyword>
<dbReference type="InterPro" id="IPR005894">
    <property type="entry name" value="DrrA"/>
</dbReference>
<evidence type="ECO:0000256" key="5">
    <source>
        <dbReference type="ARBA" id="ARBA00022840"/>
    </source>
</evidence>
<dbReference type="PANTHER" id="PTHR42711">
    <property type="entry name" value="ABC TRANSPORTER ATP-BINDING PROTEIN"/>
    <property type="match status" value="1"/>
</dbReference>
<feature type="compositionally biased region" description="Low complexity" evidence="10">
    <location>
        <begin position="310"/>
        <end position="335"/>
    </location>
</feature>
<gene>
    <name evidence="12" type="ORF">ACFYXI_19195</name>
</gene>
<evidence type="ECO:0000259" key="11">
    <source>
        <dbReference type="PROSITE" id="PS50893"/>
    </source>
</evidence>
<organism evidence="12 13">
    <name type="scientific">Microtetraspora malaysiensis</name>
    <dbReference type="NCBI Taxonomy" id="161358"/>
    <lineage>
        <taxon>Bacteria</taxon>
        <taxon>Bacillati</taxon>
        <taxon>Actinomycetota</taxon>
        <taxon>Actinomycetes</taxon>
        <taxon>Streptosporangiales</taxon>
        <taxon>Streptosporangiaceae</taxon>
        <taxon>Microtetraspora</taxon>
    </lineage>
</organism>
<keyword evidence="5 12" id="KW-0067">ATP-binding</keyword>
<sequence length="343" mass="36160">MDSFAVVAEGVRKRFGATQALDGFDLTVPEATVCGLLGPNGAGKTTAVRVLTTLLRADAGRALVAGFDVADRPAEVRYRIGLAGQNPAVDEILTGRENLEMWGRLYHLDRATARRRAGELLDRFGLAGDADKRVKHYSGGMRRRLDLAAAFVLAPRVLFLDEPTTGLDPRNRNEVWQAVRDLAASGSTVLMTTQYLFEADQLAHQIAVIDSGRVIADGSPDELKSMIGGDQIDLVVRAAADLAEAARVLAAAAGAEPVADPDARRLIAPVRDRIGALTEVVGELGERGVAVEDIALRRPTLDEVFLSLTGGKPAPGAGKQGAGEQTAGKQGAGKQADGKRVAA</sequence>
<keyword evidence="7" id="KW-0472">Membrane</keyword>
<dbReference type="SMART" id="SM00382">
    <property type="entry name" value="AAA"/>
    <property type="match status" value="1"/>
</dbReference>
<evidence type="ECO:0000256" key="2">
    <source>
        <dbReference type="ARBA" id="ARBA00022448"/>
    </source>
</evidence>
<evidence type="ECO:0000256" key="7">
    <source>
        <dbReference type="ARBA" id="ARBA00023136"/>
    </source>
</evidence>
<evidence type="ECO:0000256" key="1">
    <source>
        <dbReference type="ARBA" id="ARBA00004413"/>
    </source>
</evidence>
<accession>A0ABW6SVL9</accession>
<evidence type="ECO:0000313" key="12">
    <source>
        <dbReference type="EMBL" id="MFF3667725.1"/>
    </source>
</evidence>
<keyword evidence="3" id="KW-1003">Cell membrane</keyword>
<evidence type="ECO:0000256" key="9">
    <source>
        <dbReference type="ARBA" id="ARBA00049985"/>
    </source>
</evidence>
<evidence type="ECO:0000256" key="8">
    <source>
        <dbReference type="ARBA" id="ARBA00023251"/>
    </source>
</evidence>
<dbReference type="InterPro" id="IPR017871">
    <property type="entry name" value="ABC_transporter-like_CS"/>
</dbReference>
<evidence type="ECO:0000256" key="4">
    <source>
        <dbReference type="ARBA" id="ARBA00022741"/>
    </source>
</evidence>
<proteinExistence type="inferred from homology"/>
<name>A0ABW6SVL9_9ACTN</name>
<dbReference type="RefSeq" id="WP_387412852.1">
    <property type="nucleotide sequence ID" value="NZ_JBIASD010000012.1"/>
</dbReference>
<dbReference type="InterPro" id="IPR003439">
    <property type="entry name" value="ABC_transporter-like_ATP-bd"/>
</dbReference>
<dbReference type="Pfam" id="PF00005">
    <property type="entry name" value="ABC_tran"/>
    <property type="match status" value="1"/>
</dbReference>
<evidence type="ECO:0000256" key="3">
    <source>
        <dbReference type="ARBA" id="ARBA00022475"/>
    </source>
</evidence>
<dbReference type="Gene3D" id="3.40.50.300">
    <property type="entry name" value="P-loop containing nucleotide triphosphate hydrolases"/>
    <property type="match status" value="1"/>
</dbReference>
<protein>
    <submittedName>
        <fullName evidence="12">ATP-binding cassette domain-containing protein</fullName>
    </submittedName>
</protein>
<feature type="domain" description="ABC transporter" evidence="11">
    <location>
        <begin position="6"/>
        <end position="236"/>
    </location>
</feature>
<dbReference type="Proteomes" id="UP001602013">
    <property type="component" value="Unassembled WGS sequence"/>
</dbReference>
<dbReference type="InterPro" id="IPR003593">
    <property type="entry name" value="AAA+_ATPase"/>
</dbReference>
<keyword evidence="6" id="KW-1278">Translocase</keyword>
<dbReference type="NCBIfam" id="TIGR01188">
    <property type="entry name" value="drrA"/>
    <property type="match status" value="1"/>
</dbReference>
<dbReference type="InterPro" id="IPR050763">
    <property type="entry name" value="ABC_transporter_ATP-binding"/>
</dbReference>
<evidence type="ECO:0000256" key="6">
    <source>
        <dbReference type="ARBA" id="ARBA00022967"/>
    </source>
</evidence>
<keyword evidence="13" id="KW-1185">Reference proteome</keyword>